<dbReference type="AlphaFoldDB" id="A0ABD5T4K2"/>
<accession>A0ABD5T4K2</accession>
<dbReference type="EMBL" id="JBHSWT010000777">
    <property type="protein sequence ID" value="MFC6772396.1"/>
    <property type="molecule type" value="Genomic_DNA"/>
</dbReference>
<comment type="caution">
    <text evidence="1">The sequence shown here is derived from an EMBL/GenBank/DDBJ whole genome shotgun (WGS) entry which is preliminary data.</text>
</comment>
<evidence type="ECO:0000313" key="1">
    <source>
        <dbReference type="EMBL" id="MFC6772396.1"/>
    </source>
</evidence>
<dbReference type="InterPro" id="IPR029062">
    <property type="entry name" value="Class_I_gatase-like"/>
</dbReference>
<protein>
    <submittedName>
        <fullName evidence="1">Type 1 glutamine amidotransferase domain-containing protein</fullName>
    </submittedName>
</protein>
<sequence>MTSALFVVSEEGYWAEECIEPLSTLESEGVDVTVATPSGSQPVVDERSLEP</sequence>
<organism evidence="1 2">
    <name type="scientific">Halorubrum pallidum</name>
    <dbReference type="NCBI Taxonomy" id="1526114"/>
    <lineage>
        <taxon>Archaea</taxon>
        <taxon>Methanobacteriati</taxon>
        <taxon>Methanobacteriota</taxon>
        <taxon>Stenosarchaea group</taxon>
        <taxon>Halobacteria</taxon>
        <taxon>Halobacteriales</taxon>
        <taxon>Haloferacaceae</taxon>
        <taxon>Halorubrum</taxon>
    </lineage>
</organism>
<keyword evidence="1" id="KW-0315">Glutamine amidotransferase</keyword>
<dbReference type="Proteomes" id="UP001596274">
    <property type="component" value="Unassembled WGS sequence"/>
</dbReference>
<proteinExistence type="predicted"/>
<feature type="non-terminal residue" evidence="1">
    <location>
        <position position="51"/>
    </location>
</feature>
<evidence type="ECO:0000313" key="2">
    <source>
        <dbReference type="Proteomes" id="UP001596274"/>
    </source>
</evidence>
<dbReference type="Gene3D" id="3.40.50.880">
    <property type="match status" value="1"/>
</dbReference>
<keyword evidence="2" id="KW-1185">Reference proteome</keyword>
<gene>
    <name evidence="1" type="ORF">ACFQDD_12880</name>
</gene>
<dbReference type="SUPFAM" id="SSF52317">
    <property type="entry name" value="Class I glutamine amidotransferase-like"/>
    <property type="match status" value="1"/>
</dbReference>
<reference evidence="1 2" key="1">
    <citation type="journal article" date="2019" name="Int. J. Syst. Evol. Microbiol.">
        <title>The Global Catalogue of Microorganisms (GCM) 10K type strain sequencing project: providing services to taxonomists for standard genome sequencing and annotation.</title>
        <authorList>
            <consortium name="The Broad Institute Genomics Platform"/>
            <consortium name="The Broad Institute Genome Sequencing Center for Infectious Disease"/>
            <person name="Wu L."/>
            <person name="Ma J."/>
        </authorList>
    </citation>
    <scope>NUCLEOTIDE SEQUENCE [LARGE SCALE GENOMIC DNA]</scope>
    <source>
        <strain evidence="1 2">PJ61</strain>
    </source>
</reference>
<name>A0ABD5T4K2_9EURY</name>